<organism evidence="8 9">
    <name type="scientific">Sphingomonas caseinilyticus</name>
    <dbReference type="NCBI Taxonomy" id="2908205"/>
    <lineage>
        <taxon>Bacteria</taxon>
        <taxon>Pseudomonadati</taxon>
        <taxon>Pseudomonadota</taxon>
        <taxon>Alphaproteobacteria</taxon>
        <taxon>Sphingomonadales</taxon>
        <taxon>Sphingomonadaceae</taxon>
        <taxon>Sphingomonas</taxon>
    </lineage>
</organism>
<evidence type="ECO:0000256" key="6">
    <source>
        <dbReference type="SAM" id="Phobius"/>
    </source>
</evidence>
<name>A0ABT0RUN5_9SPHN</name>
<keyword evidence="9" id="KW-1185">Reference proteome</keyword>
<feature type="transmembrane region" description="Helical" evidence="6">
    <location>
        <begin position="97"/>
        <end position="119"/>
    </location>
</feature>
<evidence type="ECO:0000256" key="2">
    <source>
        <dbReference type="ARBA" id="ARBA00009853"/>
    </source>
</evidence>
<dbReference type="PANTHER" id="PTHR22911">
    <property type="entry name" value="ACYL-MALONYL CONDENSING ENZYME-RELATED"/>
    <property type="match status" value="1"/>
</dbReference>
<reference evidence="8 9" key="1">
    <citation type="submission" date="2022-05" db="EMBL/GenBank/DDBJ databases">
        <authorList>
            <person name="Jo J.-H."/>
            <person name="Im W.-T."/>
        </authorList>
    </citation>
    <scope>NUCLEOTIDE SEQUENCE [LARGE SCALE GENOMIC DNA]</scope>
    <source>
        <strain evidence="8 9">NSE70-1</strain>
    </source>
</reference>
<dbReference type="EMBL" id="JAMGBA010000002">
    <property type="protein sequence ID" value="MCL6698713.1"/>
    <property type="molecule type" value="Genomic_DNA"/>
</dbReference>
<evidence type="ECO:0000259" key="7">
    <source>
        <dbReference type="Pfam" id="PF00892"/>
    </source>
</evidence>
<dbReference type="InterPro" id="IPR000620">
    <property type="entry name" value="EamA_dom"/>
</dbReference>
<feature type="transmembrane region" description="Helical" evidence="6">
    <location>
        <begin position="215"/>
        <end position="236"/>
    </location>
</feature>
<gene>
    <name evidence="8" type="ORF">LZ496_07965</name>
</gene>
<dbReference type="Proteomes" id="UP001203410">
    <property type="component" value="Unassembled WGS sequence"/>
</dbReference>
<dbReference type="InterPro" id="IPR037185">
    <property type="entry name" value="EmrE-like"/>
</dbReference>
<feature type="transmembrane region" description="Helical" evidence="6">
    <location>
        <begin position="126"/>
        <end position="146"/>
    </location>
</feature>
<dbReference type="RefSeq" id="WP_249904106.1">
    <property type="nucleotide sequence ID" value="NZ_JAMGBA010000002.1"/>
</dbReference>
<dbReference type="PANTHER" id="PTHR22911:SF6">
    <property type="entry name" value="SOLUTE CARRIER FAMILY 35 MEMBER G1"/>
    <property type="match status" value="1"/>
</dbReference>
<keyword evidence="3 6" id="KW-0812">Transmembrane</keyword>
<keyword evidence="5 6" id="KW-0472">Membrane</keyword>
<evidence type="ECO:0000256" key="5">
    <source>
        <dbReference type="ARBA" id="ARBA00023136"/>
    </source>
</evidence>
<proteinExistence type="inferred from homology"/>
<evidence type="ECO:0000313" key="8">
    <source>
        <dbReference type="EMBL" id="MCL6698713.1"/>
    </source>
</evidence>
<comment type="subcellular location">
    <subcellularLocation>
        <location evidence="1">Membrane</location>
        <topology evidence="1">Multi-pass membrane protein</topology>
    </subcellularLocation>
</comment>
<feature type="transmembrane region" description="Helical" evidence="6">
    <location>
        <begin position="269"/>
        <end position="286"/>
    </location>
</feature>
<keyword evidence="4 6" id="KW-1133">Transmembrane helix</keyword>
<evidence type="ECO:0000256" key="1">
    <source>
        <dbReference type="ARBA" id="ARBA00004141"/>
    </source>
</evidence>
<feature type="transmembrane region" description="Helical" evidence="6">
    <location>
        <begin position="186"/>
        <end position="209"/>
    </location>
</feature>
<evidence type="ECO:0000256" key="3">
    <source>
        <dbReference type="ARBA" id="ARBA00022692"/>
    </source>
</evidence>
<feature type="transmembrane region" description="Helical" evidence="6">
    <location>
        <begin position="36"/>
        <end position="58"/>
    </location>
</feature>
<feature type="transmembrane region" description="Helical" evidence="6">
    <location>
        <begin position="243"/>
        <end position="263"/>
    </location>
</feature>
<evidence type="ECO:0000313" key="9">
    <source>
        <dbReference type="Proteomes" id="UP001203410"/>
    </source>
</evidence>
<dbReference type="SUPFAM" id="SSF103481">
    <property type="entry name" value="Multidrug resistance efflux transporter EmrE"/>
    <property type="match status" value="2"/>
</dbReference>
<protein>
    <submittedName>
        <fullName evidence="8">DMT family transporter</fullName>
    </submittedName>
</protein>
<dbReference type="Pfam" id="PF00892">
    <property type="entry name" value="EamA"/>
    <property type="match status" value="2"/>
</dbReference>
<comment type="caution">
    <text evidence="8">The sequence shown here is derived from an EMBL/GenBank/DDBJ whole genome shotgun (WGS) entry which is preliminary data.</text>
</comment>
<feature type="domain" description="EamA" evidence="7">
    <location>
        <begin position="13"/>
        <end position="141"/>
    </location>
</feature>
<dbReference type="Gene3D" id="1.10.3730.20">
    <property type="match status" value="1"/>
</dbReference>
<feature type="transmembrane region" description="Helical" evidence="6">
    <location>
        <begin position="70"/>
        <end position="91"/>
    </location>
</feature>
<comment type="similarity">
    <text evidence="2">Belongs to the drug/metabolite transporter (DMT) superfamily. 10 TMS drug/metabolite exporter (DME) (TC 2.A.7.3) family.</text>
</comment>
<feature type="domain" description="EamA" evidence="7">
    <location>
        <begin position="156"/>
        <end position="285"/>
    </location>
</feature>
<feature type="transmembrane region" description="Helical" evidence="6">
    <location>
        <begin position="152"/>
        <end position="174"/>
    </location>
</feature>
<sequence>MSPPRQQPVLAFAVALAAVAVLSVMDAVMKGLVLSIGLYATSVWRALVGVGLSSVLYLPQRRAWPSPKVVRLHVLRGAVVTVMGLLFFFGLARVPMAQAIALTFIAPLIALFLASLTLGEHIRRRTLGASLLAFAGVLVIVGGQVRNELGEGVLVGTFAILGSAVCYAVNIVMMRRQSLAAKPLEIGFFQNVTIATLMVASIPIIGLPAWPGDHWPGIFAVAAMSFTGVLLFAVAYARGEASYLAVTEYSGFIWAAVLGWLIFSEPVSPYTLLGASMIVAGCIFAARDKPRPEPEMEALA</sequence>
<evidence type="ECO:0000256" key="4">
    <source>
        <dbReference type="ARBA" id="ARBA00022989"/>
    </source>
</evidence>
<accession>A0ABT0RUN5</accession>